<proteinExistence type="predicted"/>
<keyword evidence="2" id="KW-1185">Reference proteome</keyword>
<name>A0ACC0PI48_RHOML</name>
<dbReference type="EMBL" id="CM046390">
    <property type="protein sequence ID" value="KAI8564493.1"/>
    <property type="molecule type" value="Genomic_DNA"/>
</dbReference>
<evidence type="ECO:0000313" key="2">
    <source>
        <dbReference type="Proteomes" id="UP001062846"/>
    </source>
</evidence>
<gene>
    <name evidence="1" type="ORF">RHMOL_Rhmol03G0186300</name>
</gene>
<dbReference type="Proteomes" id="UP001062846">
    <property type="component" value="Chromosome 3"/>
</dbReference>
<comment type="caution">
    <text evidence="1">The sequence shown here is derived from an EMBL/GenBank/DDBJ whole genome shotgun (WGS) entry which is preliminary data.</text>
</comment>
<sequence length="810" mass="89848">MSEARGMGNGTVKNGVYSSESVNGGEDMRSCDKSAAASADHLVVMVHGILGSSKDWKFAAEQFVRMIPDKVFVHRSERNTASLTLDGVDVMGDRLAEEILELIKQKPSLHKISFVAHSVGGLVARYVIGRLFRPPRSNNMEDSLPKSCEELSKGTIGGLEPMNFITSATPHLGSRGNKQVPFLFGSPALETTARLVIHLIFRRTGRHLFLVDNDDGKPPLLKRMIEDYGECYYMSALGSFKRRVAYSNVRYDHIVGWRTSSIRRNSELPKWEDSLNEKYPHIVFEEHCKACDLEQCEPTALANDCSDKLEEELVTGLSRVSWEKVDVSFHSCKLRSAAHSLIQSYPNPLQRSQAYAIVKQTFVSPEDVVAEEIVIQKNSPRGVHFRRAGPRERVYFKSEEVRACIVTCGGLCPGINTVIREIVCGLNYMYGVDNILGIEGGYRGFYSKNTMQLTPKVVNDIHKRGGTFLQTSRGGHDTNKIVDNIHDRGINQVYIIGGDGTQKGAAAIYKVLNSINMILFLSYPLFAGSVPCKMLNVHTFVKEVAKRGLQVAVAGIPKTIDNDIAVIDKSFGFDTAVEEAQRAINAAHVEVESVENGVGIVKLMGRYSGFIAMFATLASRDVDCCLIPESHFYLEGQGGLFEFIEQRVKENGHMVIVLAEGAGQEYLSQSMHPVDEKDASGNRLLLDVGLWLTQKIKDHFTREMAINLKYIDPTYMIRAIPSNASDNIYCTLLAQSAVHGAMAGYTGFTVGPVNSRHAYIPISRVTETHNVVKVTDRMWARLLASTNQPSFLQNEEGTESFDKKTLDVIN</sequence>
<protein>
    <submittedName>
        <fullName evidence="1">Uncharacterized protein</fullName>
    </submittedName>
</protein>
<organism evidence="1 2">
    <name type="scientific">Rhododendron molle</name>
    <name type="common">Chinese azalea</name>
    <name type="synonym">Azalea mollis</name>
    <dbReference type="NCBI Taxonomy" id="49168"/>
    <lineage>
        <taxon>Eukaryota</taxon>
        <taxon>Viridiplantae</taxon>
        <taxon>Streptophyta</taxon>
        <taxon>Embryophyta</taxon>
        <taxon>Tracheophyta</taxon>
        <taxon>Spermatophyta</taxon>
        <taxon>Magnoliopsida</taxon>
        <taxon>eudicotyledons</taxon>
        <taxon>Gunneridae</taxon>
        <taxon>Pentapetalae</taxon>
        <taxon>asterids</taxon>
        <taxon>Ericales</taxon>
        <taxon>Ericaceae</taxon>
        <taxon>Ericoideae</taxon>
        <taxon>Rhodoreae</taxon>
        <taxon>Rhododendron</taxon>
    </lineage>
</organism>
<evidence type="ECO:0000313" key="1">
    <source>
        <dbReference type="EMBL" id="KAI8564493.1"/>
    </source>
</evidence>
<accession>A0ACC0PI48</accession>
<reference evidence="1" key="1">
    <citation type="submission" date="2022-02" db="EMBL/GenBank/DDBJ databases">
        <title>Plant Genome Project.</title>
        <authorList>
            <person name="Zhang R.-G."/>
        </authorList>
    </citation>
    <scope>NUCLEOTIDE SEQUENCE</scope>
    <source>
        <strain evidence="1">AT1</strain>
    </source>
</reference>